<accession>A0A8A0RJ65</accession>
<protein>
    <submittedName>
        <fullName evidence="2">Uncharacterized protein</fullName>
    </submittedName>
</protein>
<keyword evidence="1" id="KW-0175">Coiled coil</keyword>
<keyword evidence="3" id="KW-1185">Reference proteome</keyword>
<reference evidence="2" key="1">
    <citation type="submission" date="2020-07" db="EMBL/GenBank/DDBJ databases">
        <title>Koleobacter methoxysyntrophicus gen. nov., sp. nov., a novel anaerobic bacterium isolated from deep subsurface oil field and proposal of Koleobacterales ord. nov. in the phylum Firmicutes.</title>
        <authorList>
            <person name="Sakamoto S."/>
            <person name="Tamaki H."/>
        </authorList>
    </citation>
    <scope>NUCLEOTIDE SEQUENCE</scope>
    <source>
        <strain evidence="2">NRmbB1</strain>
    </source>
</reference>
<evidence type="ECO:0000313" key="3">
    <source>
        <dbReference type="Proteomes" id="UP000662904"/>
    </source>
</evidence>
<gene>
    <name evidence="2" type="ORF">H0A61_00573</name>
</gene>
<dbReference type="EMBL" id="CP059066">
    <property type="protein sequence ID" value="QSQ08253.1"/>
    <property type="molecule type" value="Genomic_DNA"/>
</dbReference>
<evidence type="ECO:0000256" key="1">
    <source>
        <dbReference type="SAM" id="Coils"/>
    </source>
</evidence>
<evidence type="ECO:0000313" key="2">
    <source>
        <dbReference type="EMBL" id="QSQ08253.1"/>
    </source>
</evidence>
<proteinExistence type="predicted"/>
<dbReference type="AlphaFoldDB" id="A0A8A0RJ65"/>
<dbReference type="RefSeq" id="WP_206708477.1">
    <property type="nucleotide sequence ID" value="NZ_CP059066.1"/>
</dbReference>
<feature type="coiled-coil region" evidence="1">
    <location>
        <begin position="200"/>
        <end position="227"/>
    </location>
</feature>
<dbReference type="Proteomes" id="UP000662904">
    <property type="component" value="Chromosome"/>
</dbReference>
<sequence length="227" mass="26385">MLKKIIGVMIIISLFVIPIAYAVENTDTLDLPEKKVIIQGKEITGKMINGQTYIPVAELMGLKYPISPIHVTIEEDRIIFEEKYPFITDFRDSVKILNEIRERCLERIQKRVDKNLSKKELGDEIFSRYLEAVNDVNLLETIFHQDIQISDTKNILNAMLGIEKLTHIVMFHYLNNKTKTSKENYRIIKECTPKMLGLLSSLCKSNLQELEEEINILNRDSNQETER</sequence>
<dbReference type="KEGG" id="kme:H0A61_00573"/>
<organism evidence="2 3">
    <name type="scientific">Koleobacter methoxysyntrophicus</name>
    <dbReference type="NCBI Taxonomy" id="2751313"/>
    <lineage>
        <taxon>Bacteria</taxon>
        <taxon>Bacillati</taxon>
        <taxon>Bacillota</taxon>
        <taxon>Clostridia</taxon>
        <taxon>Koleobacterales</taxon>
        <taxon>Koleobacteraceae</taxon>
        <taxon>Koleobacter</taxon>
    </lineage>
</organism>
<name>A0A8A0RJ65_9FIRM</name>